<dbReference type="Gene3D" id="1.10.287.130">
    <property type="match status" value="1"/>
</dbReference>
<dbReference type="PANTHER" id="PTHR45436:SF5">
    <property type="entry name" value="SENSOR HISTIDINE KINASE TRCS"/>
    <property type="match status" value="1"/>
</dbReference>
<name>A0A1G8R6D5_9CLOT</name>
<dbReference type="InterPro" id="IPR036097">
    <property type="entry name" value="HisK_dim/P_sf"/>
</dbReference>
<evidence type="ECO:0000256" key="5">
    <source>
        <dbReference type="ARBA" id="ARBA00022679"/>
    </source>
</evidence>
<feature type="domain" description="Histidine kinase" evidence="12">
    <location>
        <begin position="382"/>
        <end position="594"/>
    </location>
</feature>
<dbReference type="InterPro" id="IPR004358">
    <property type="entry name" value="Sig_transdc_His_kin-like_C"/>
</dbReference>
<keyword evidence="9" id="KW-0902">Two-component regulatory system</keyword>
<dbReference type="PROSITE" id="PS50109">
    <property type="entry name" value="HIS_KIN"/>
    <property type="match status" value="1"/>
</dbReference>
<sequence>MKKTYHKHPQRLRIRLLRPLAITFLILWVGTMVLITNNRVDEIVTRVRMDMGSAQSRMDEFYNEFYERNLENGLGVEAKHIMSHFLSELSTGQVSQMDGGMALVMRAGEGYAESQLSWGWGYIEGPEVGQRWYLTLDEGLDDQGQLDLAQWITHNREGWDYTVNSETSSAQGGEKVFARVTGVERPGYEILVQRIEIFSNGDTVDTMVETEAEGPGETWDFAYIKVQSVLLPPFGSNGKDVPINVERRLSSFREAQNILHMEMISPGQWLGDRGTFVSGSYDDQGVLRGVSTHVDYLHAAQQEEKVLYLSSAVLTIFVLMFLSAKLSKEVLLPVEELSKNVKEGRSLMEGPIEELNTLGVAFEQAKKRVEEELERERSFTRSAAHELKTPLAILRAHAESAKENINPLKREVYLDVVLEECDNMANLVGSLLDLSRLESGLSLSMEEVDLAALIKEVWFSMNLHVEKKNIKLQWDLEEGYFRGDPKNLHTIVSNLASNAISHTPQGGTIKVSLFSTKDQVIITVDNEGMNIAEEHLEKIWTPFYRVDASRNREDGGTGLGLAIVRAAVQAQGGSCSVTNREGGVCFQIVLPKSIRS</sequence>
<gene>
    <name evidence="13" type="ORF">SAMN05421804_1082</name>
</gene>
<evidence type="ECO:0000256" key="4">
    <source>
        <dbReference type="ARBA" id="ARBA00022553"/>
    </source>
</evidence>
<dbReference type="Proteomes" id="UP000183255">
    <property type="component" value="Unassembled WGS sequence"/>
</dbReference>
<dbReference type="GO" id="GO:0000155">
    <property type="term" value="F:phosphorelay sensor kinase activity"/>
    <property type="evidence" value="ECO:0007669"/>
    <property type="project" value="InterPro"/>
</dbReference>
<dbReference type="SMART" id="SM00388">
    <property type="entry name" value="HisKA"/>
    <property type="match status" value="1"/>
</dbReference>
<accession>A0A1G8R6D5</accession>
<protein>
    <recommendedName>
        <fullName evidence="3">histidine kinase</fullName>
        <ecNumber evidence="3">2.7.13.3</ecNumber>
    </recommendedName>
</protein>
<keyword evidence="7 13" id="KW-0418">Kinase</keyword>
<evidence type="ECO:0000256" key="2">
    <source>
        <dbReference type="ARBA" id="ARBA00004370"/>
    </source>
</evidence>
<dbReference type="FunFam" id="3.30.565.10:FF:000006">
    <property type="entry name" value="Sensor histidine kinase WalK"/>
    <property type="match status" value="1"/>
</dbReference>
<dbReference type="SUPFAM" id="SSF55874">
    <property type="entry name" value="ATPase domain of HSP90 chaperone/DNA topoisomerase II/histidine kinase"/>
    <property type="match status" value="1"/>
</dbReference>
<evidence type="ECO:0000256" key="7">
    <source>
        <dbReference type="ARBA" id="ARBA00022777"/>
    </source>
</evidence>
<organism evidence="13 14">
    <name type="scientific">Proteiniclasticum ruminis</name>
    <dbReference type="NCBI Taxonomy" id="398199"/>
    <lineage>
        <taxon>Bacteria</taxon>
        <taxon>Bacillati</taxon>
        <taxon>Bacillota</taxon>
        <taxon>Clostridia</taxon>
        <taxon>Eubacteriales</taxon>
        <taxon>Clostridiaceae</taxon>
        <taxon>Proteiniclasticum</taxon>
    </lineage>
</organism>
<dbReference type="Gene3D" id="3.30.565.10">
    <property type="entry name" value="Histidine kinase-like ATPase, C-terminal domain"/>
    <property type="match status" value="1"/>
</dbReference>
<dbReference type="PANTHER" id="PTHR45436">
    <property type="entry name" value="SENSOR HISTIDINE KINASE YKOH"/>
    <property type="match status" value="1"/>
</dbReference>
<dbReference type="Pfam" id="PF00512">
    <property type="entry name" value="HisKA"/>
    <property type="match status" value="1"/>
</dbReference>
<keyword evidence="10 11" id="KW-0472">Membrane</keyword>
<comment type="subcellular location">
    <subcellularLocation>
        <location evidence="2">Membrane</location>
    </subcellularLocation>
</comment>
<dbReference type="EC" id="2.7.13.3" evidence="3"/>
<proteinExistence type="predicted"/>
<dbReference type="SUPFAM" id="SSF47384">
    <property type="entry name" value="Homodimeric domain of signal transducing histidine kinase"/>
    <property type="match status" value="1"/>
</dbReference>
<dbReference type="InterPro" id="IPR036890">
    <property type="entry name" value="HATPase_C_sf"/>
</dbReference>
<feature type="transmembrane region" description="Helical" evidence="11">
    <location>
        <begin position="16"/>
        <end position="35"/>
    </location>
</feature>
<reference evidence="13 14" key="1">
    <citation type="submission" date="2016-10" db="EMBL/GenBank/DDBJ databases">
        <authorList>
            <person name="de Groot N.N."/>
        </authorList>
    </citation>
    <scope>NUCLEOTIDE SEQUENCE [LARGE SCALE GENOMIC DNA]</scope>
    <source>
        <strain evidence="13 14">CGMCC 1.5058</strain>
    </source>
</reference>
<keyword evidence="5" id="KW-0808">Transferase</keyword>
<evidence type="ECO:0000256" key="1">
    <source>
        <dbReference type="ARBA" id="ARBA00000085"/>
    </source>
</evidence>
<evidence type="ECO:0000256" key="3">
    <source>
        <dbReference type="ARBA" id="ARBA00012438"/>
    </source>
</evidence>
<evidence type="ECO:0000256" key="6">
    <source>
        <dbReference type="ARBA" id="ARBA00022692"/>
    </source>
</evidence>
<evidence type="ECO:0000313" key="13">
    <source>
        <dbReference type="EMBL" id="SDJ12488.1"/>
    </source>
</evidence>
<evidence type="ECO:0000313" key="14">
    <source>
        <dbReference type="Proteomes" id="UP000183255"/>
    </source>
</evidence>
<dbReference type="CDD" id="cd00082">
    <property type="entry name" value="HisKA"/>
    <property type="match status" value="1"/>
</dbReference>
<evidence type="ECO:0000256" key="8">
    <source>
        <dbReference type="ARBA" id="ARBA00022989"/>
    </source>
</evidence>
<dbReference type="SMART" id="SM00387">
    <property type="entry name" value="HATPase_c"/>
    <property type="match status" value="1"/>
</dbReference>
<keyword evidence="8 11" id="KW-1133">Transmembrane helix</keyword>
<dbReference type="Pfam" id="PF02518">
    <property type="entry name" value="HATPase_c"/>
    <property type="match status" value="1"/>
</dbReference>
<dbReference type="InterPro" id="IPR005467">
    <property type="entry name" value="His_kinase_dom"/>
</dbReference>
<dbReference type="AlphaFoldDB" id="A0A1G8R6D5"/>
<evidence type="ECO:0000256" key="10">
    <source>
        <dbReference type="ARBA" id="ARBA00023136"/>
    </source>
</evidence>
<comment type="catalytic activity">
    <reaction evidence="1">
        <text>ATP + protein L-histidine = ADP + protein N-phospho-L-histidine.</text>
        <dbReference type="EC" id="2.7.13.3"/>
    </reaction>
</comment>
<dbReference type="InterPro" id="IPR003594">
    <property type="entry name" value="HATPase_dom"/>
</dbReference>
<evidence type="ECO:0000259" key="12">
    <source>
        <dbReference type="PROSITE" id="PS50109"/>
    </source>
</evidence>
<evidence type="ECO:0000256" key="9">
    <source>
        <dbReference type="ARBA" id="ARBA00023012"/>
    </source>
</evidence>
<keyword evidence="6 11" id="KW-0812">Transmembrane</keyword>
<keyword evidence="4" id="KW-0597">Phosphoprotein</keyword>
<dbReference type="GO" id="GO:0005886">
    <property type="term" value="C:plasma membrane"/>
    <property type="evidence" value="ECO:0007669"/>
    <property type="project" value="TreeGrafter"/>
</dbReference>
<dbReference type="InterPro" id="IPR050428">
    <property type="entry name" value="TCS_sensor_his_kinase"/>
</dbReference>
<dbReference type="EMBL" id="FNDZ01000008">
    <property type="protein sequence ID" value="SDJ12488.1"/>
    <property type="molecule type" value="Genomic_DNA"/>
</dbReference>
<dbReference type="InterPro" id="IPR003661">
    <property type="entry name" value="HisK_dim/P_dom"/>
</dbReference>
<dbReference type="PRINTS" id="PR00344">
    <property type="entry name" value="BCTRLSENSOR"/>
</dbReference>
<evidence type="ECO:0000256" key="11">
    <source>
        <dbReference type="SAM" id="Phobius"/>
    </source>
</evidence>